<gene>
    <name evidence="2" type="ORF">HNQ52_000667</name>
</gene>
<dbReference type="SUPFAM" id="SSF63829">
    <property type="entry name" value="Calcium-dependent phosphotriesterase"/>
    <property type="match status" value="1"/>
</dbReference>
<dbReference type="EMBL" id="JACHHP010000001">
    <property type="protein sequence ID" value="MBB5207151.1"/>
    <property type="molecule type" value="Genomic_DNA"/>
</dbReference>
<proteinExistence type="predicted"/>
<comment type="caution">
    <text evidence="2">The sequence shown here is derived from an EMBL/GenBank/DDBJ whole genome shotgun (WGS) entry which is preliminary data.</text>
</comment>
<dbReference type="InterPro" id="IPR052918">
    <property type="entry name" value="Motility_Chemotaxis_Reg"/>
</dbReference>
<dbReference type="RefSeq" id="WP_183959666.1">
    <property type="nucleotide sequence ID" value="NZ_JACHHP010000001.1"/>
</dbReference>
<dbReference type="PANTHER" id="PTHR35580">
    <property type="entry name" value="CELL SURFACE GLYCOPROTEIN (S-LAYER PROTEIN)-LIKE PROTEIN"/>
    <property type="match status" value="1"/>
</dbReference>
<reference evidence="2 3" key="1">
    <citation type="submission" date="2020-08" db="EMBL/GenBank/DDBJ databases">
        <title>Genomic Encyclopedia of Type Strains, Phase IV (KMG-IV): sequencing the most valuable type-strain genomes for metagenomic binning, comparative biology and taxonomic classification.</title>
        <authorList>
            <person name="Goeker M."/>
        </authorList>
    </citation>
    <scope>NUCLEOTIDE SEQUENCE [LARGE SCALE GENOMIC DNA]</scope>
    <source>
        <strain evidence="2 3">DSM 24163</strain>
    </source>
</reference>
<keyword evidence="1" id="KW-0732">Signal</keyword>
<protein>
    <submittedName>
        <fullName evidence="2">Uncharacterized protein</fullName>
    </submittedName>
</protein>
<evidence type="ECO:0000313" key="2">
    <source>
        <dbReference type="EMBL" id="MBB5207151.1"/>
    </source>
</evidence>
<keyword evidence="3" id="KW-1185">Reference proteome</keyword>
<evidence type="ECO:0000256" key="1">
    <source>
        <dbReference type="SAM" id="SignalP"/>
    </source>
</evidence>
<accession>A0A7W8D5M0</accession>
<name>A0A7W8D5M0_9GAMM</name>
<feature type="signal peptide" evidence="1">
    <location>
        <begin position="1"/>
        <end position="18"/>
    </location>
</feature>
<evidence type="ECO:0000313" key="3">
    <source>
        <dbReference type="Proteomes" id="UP000521199"/>
    </source>
</evidence>
<organism evidence="2 3">
    <name type="scientific">Chiayiivirga flava</name>
    <dbReference type="NCBI Taxonomy" id="659595"/>
    <lineage>
        <taxon>Bacteria</taxon>
        <taxon>Pseudomonadati</taxon>
        <taxon>Pseudomonadota</taxon>
        <taxon>Gammaproteobacteria</taxon>
        <taxon>Lysobacterales</taxon>
        <taxon>Lysobacteraceae</taxon>
        <taxon>Chiayiivirga</taxon>
    </lineage>
</organism>
<feature type="chain" id="PRO_5030837391" evidence="1">
    <location>
        <begin position="19"/>
        <end position="2762"/>
    </location>
</feature>
<dbReference type="Proteomes" id="UP000521199">
    <property type="component" value="Unassembled WGS sequence"/>
</dbReference>
<dbReference type="PANTHER" id="PTHR35580:SF1">
    <property type="entry name" value="PHYTASE-LIKE DOMAIN-CONTAINING PROTEIN"/>
    <property type="match status" value="1"/>
</dbReference>
<sequence length="2762" mass="297807">MRSILLASLLLFAAPAFAAWPLPIGGQGDDAVVVTKMAPNGDVFAAGHFQGSITLGNDTLVSRGLQDVFVVRVNAAGQVLWARSGGGPLTETITDIALDNANNVYLVGAFFGSAQFGGDTLTANGSLDDAYVTKLDVQGGWRWARRMGGVSRDIANAVVPVPGDNTLVPPIPDSVVVAGTYRCQMDFPNFAPAASLPALTSGHCAGDATDMFAARISGTGEWLWAIDRGPDASGGDTATAAVVSGTRNILVTGQRVEGGVSTTINADFASGDFQGFITSNPLFGAPAIDAFGESWGVPRWFLALRGGPVTLTSPTVSNAGATRVNVSVVVRRGYYATAFPGFQYSEFPDASNEFLALEYYGSDGAWHTIDTFPGGGQANELFDRTGANAYQLTDPLALHANFQVRLRLNDASGIYTDAWGILQYFDWWHVGALRVEKLGSSAPYLMPITNVLDPTPQRGPTTGLPRALETADIALNAAGNRMLVTGTRRGPVSGLCPDAANITGAFFASLTVFGSNVTCDWVKYVDGGAGRGITTDPAGRVYATGSFQDSVAFNQDADGTLEADGEDIFIAAFEPNGTWDWVTGGSGTVGANGLPAYAGGGGNDAGLSIAANSFGTLYVGGRFEAVANFGPVDTLAAADAADGFLVNLGTDGRFFQEEKWIAGVPLVPPPNAELTQVAFQPDFAIGGVPFDAIGQKIFTWAPPIAGINGGKARLIPLQPVGSIEVRWRVAGRPLEDPARVSTLGAVGWPTQPCGPLDAQNCYQSHVIGAPVEAEPASGNYKVLELVNPNSGSSDAVYSGGTFTAARSGTSVLVYVRGPALDILQYPIEVEIVRTVPYAAAPLFVDNVAVEIGKKIVDPHHNEPNRTGFVVNALAYYDGSGTDAAYNRTSRTGAIIPVNRYSNARAAEQGRELVVAWYHDKARGVYWPEKSVRYVPHWPYDPDRIVIASEQGGEGLGQQPLLPAQFTNARIYIQNDFGAAGFNPNDEHAFMAPSSTGTGFDSVFALRSDFGNAIANDQAAASDPYVLLKYLAPGSSEWKFRVYKVLATGAGYNQFRYAGTAGTTVSPPYPVRLLPGCGDTFAVGQALGEQPPPPFFQDYKNQLWAKSAGSGAVKYFYPAQPGFFTDLDNNNLNDIDSGTCVPWLARLPVAQGGSVSLLDPIEVHYDIVWPDTAPLLISGETLLTPKRGLPDIYNQAAVEVVYDAIQDEEADPAPSDTLAQLLDPLNPRSVRLAQLPETIASNFETDGSISIAGSADGVIKLPVSISQRISYDPLNRTLDLVGAFDETGAGEPFLLLNVLSKRDRVALKTIDGGDGSEASDFTGTCDAPGCTWDQAVEALFRQSRNPQGITKICPTSEVNTETRVRTCTVTPRAVTADDVLIGFQDDNDDGILEPFQAVGVSPALSAGLSQGSGFMTVAFNNDPSLNPLPVSLEVIRVGCLESDATNPPINSTYQGQINVISPANIFDEQLVLRHSGDFGGNPDALEFEWFFHPDANGTPPMPLPDPATGQLNGWIQFPVDDPQGALEISIEGANIQTLSDNWYLARYRGLPGCNNTTNWSLWAGQPGATPINQRAQLAEGWVKRVLGRLNPFEARVQDFGASETNNYASMLIQLGERYSGPVALNADPDNLNSIGLIEAYTTVMRRALQLSADSTPPVDYGPANAAVLLVASRLVDFYTLLGNEGYADAQDPTIAIDSADGTFTLSPSIFTFQNQLESPLEEELVLLRGRDDSGGPVAASPVYNRLFWNFTTGDGEVAYALSYNIADQDVNGVLNEFDARIMFPQGHGDAWGHYLTATTIYYNLLRHPFFSWNPQSEAVLVAGVPINVDFLDERQFAVSAAAKARTGAEIVDLTYRSEYVEDPNGQWQGYEDTDPERAWGLSEWGRRAGMGAYFDWVTVNAIVPAVDPDPSHVGIQKIERRTVSELDEIASHYTGVQRQVDKADAGLNPLGLAKGVVPFDIDPTQLTRFNKTQFEQIWERAMGAVNNALKVWDFANQLNNQLRRTQDSADELWDVSIDQETDFANQLIEIFGYPYADDIGPTGVYPAGYDGPDLYHYMYVDVPVLSGTAFDFDGGITGDLGVKKVKTFTGAYKPAPNGVNYFNIEPSDVGADPVGGDCAQTPFATGCPMGDIDATASLEVEYTTIESPDYGLWFTKPESWTGERRAPGRIQQILQQMLEGRVALKQALLEYDKMRLDLEAQIATVQQTFDTSLANINVSVAQRNELRNLTIATEVMKSASIVARRVALFLDATFENTSECVPDNLIVGLAGGGDIFSVPQCTVDIAGDTAAFVVDTVADGLDIVSNSTDAAKEDVGELAGIRSAINDANLELYGLSGEVDAILRSEPLLRSEIFARTEALKQLRGEYLATLAEALRIYDQMLVFRRSGSAATQEARYRDMAFRIFRNDALQKYRASFDLAARYVFLAASAYDYETNLLGGDGQAGQKFLTQIVKERGIGQIIQGVPQPGSPGLADTMAQLKLNFDVLKGQMGFNNPQVETNRFSLRRELFRIPDTEDGDAEWRAKLDSMRVPDLWKIPEFRRYARPFAPESAGPQPGIVIEFDTNVTFGLNFFGWALGPQDSSYDSSKFATRIRSVGAWFGNYASLPLADDPNIYLLPVGADVLRAPDANDFRVREWSVVDQAVPIPFPISSQDLDRFDWNPATDTLSESSTQIRRYPQMRAHHFSEPFDDAQVTAESRLVGRSVWNRRWMIIIPGGTFLNDPVEGLDTFIHGRTIPGGSGTRDGNGVDDIRIFFKTYAYSGS</sequence>